<feature type="compositionally biased region" description="Basic and acidic residues" evidence="1">
    <location>
        <begin position="1"/>
        <end position="14"/>
    </location>
</feature>
<dbReference type="EMBL" id="JXTB01000892">
    <property type="protein sequence ID" value="PON31960.1"/>
    <property type="molecule type" value="Genomic_DNA"/>
</dbReference>
<comment type="caution">
    <text evidence="3">The sequence shown here is derived from an EMBL/GenBank/DDBJ whole genome shotgun (WGS) entry which is preliminary data.</text>
</comment>
<reference evidence="4" key="1">
    <citation type="submission" date="2016-06" db="EMBL/GenBank/DDBJ databases">
        <title>Parallel loss of symbiosis genes in relatives of nitrogen-fixing non-legume Parasponia.</title>
        <authorList>
            <person name="Van Velzen R."/>
            <person name="Holmer R."/>
            <person name="Bu F."/>
            <person name="Rutten L."/>
            <person name="Van Zeijl A."/>
            <person name="Liu W."/>
            <person name="Santuari L."/>
            <person name="Cao Q."/>
            <person name="Sharma T."/>
            <person name="Shen D."/>
            <person name="Roswanjaya Y."/>
            <person name="Wardhani T."/>
            <person name="Kalhor M.S."/>
            <person name="Jansen J."/>
            <person name="Van den Hoogen J."/>
            <person name="Gungor B."/>
            <person name="Hartog M."/>
            <person name="Hontelez J."/>
            <person name="Verver J."/>
            <person name="Yang W.-C."/>
            <person name="Schijlen E."/>
            <person name="Repin R."/>
            <person name="Schilthuizen M."/>
            <person name="Schranz E."/>
            <person name="Heidstra R."/>
            <person name="Miyata K."/>
            <person name="Fedorova E."/>
            <person name="Kohlen W."/>
            <person name="Bisseling T."/>
            <person name="Smit S."/>
            <person name="Geurts R."/>
        </authorList>
    </citation>
    <scope>NUCLEOTIDE SEQUENCE [LARGE SCALE GENOMIC DNA]</scope>
    <source>
        <strain evidence="4">cv. WU1-14</strain>
    </source>
</reference>
<sequence length="57" mass="6873">QSEHVRNSDDIIHDVEEDDFIDDNKLDHDDIMDDYIEDEEELEVDDDDETDHDEHED</sequence>
<dbReference type="EMBL" id="JXTB01001041">
    <property type="protein sequence ID" value="PON31465.1"/>
    <property type="molecule type" value="Genomic_DNA"/>
</dbReference>
<evidence type="ECO:0000256" key="1">
    <source>
        <dbReference type="SAM" id="MobiDB-lite"/>
    </source>
</evidence>
<feature type="non-terminal residue" evidence="3">
    <location>
        <position position="1"/>
    </location>
</feature>
<reference evidence="3" key="2">
    <citation type="submission" date="2016-06" db="EMBL/GenBank/DDBJ databases">
        <title>Parasponia and Trema comparative genomics to provide insight in an evolutionary trajectory towards rhizobium symbiosis.</title>
        <authorList>
            <person name="Van Velzen R."/>
            <person name="Holmer R."/>
            <person name="Geurts R."/>
            <person name="Smit S."/>
        </authorList>
    </citation>
    <scope>NUCLEOTIDE SEQUENCE [LARGE SCALE GENOMIC DNA]</scope>
    <source>
        <strain evidence="3">WU1-14</strain>
        <tissue evidence="3">Leaves</tissue>
    </source>
</reference>
<dbReference type="Proteomes" id="UP000237105">
    <property type="component" value="Unassembled WGS sequence"/>
</dbReference>
<gene>
    <name evidence="3" type="ORF">PanWU01x14_365480</name>
    <name evidence="2" type="ORF">PanWU01x14_369700</name>
</gene>
<accession>A0A2P5A5Z9</accession>
<evidence type="ECO:0000313" key="3">
    <source>
        <dbReference type="EMBL" id="PON31960.1"/>
    </source>
</evidence>
<evidence type="ECO:0000313" key="2">
    <source>
        <dbReference type="EMBL" id="PON31465.1"/>
    </source>
</evidence>
<proteinExistence type="predicted"/>
<feature type="region of interest" description="Disordered" evidence="1">
    <location>
        <begin position="1"/>
        <end position="57"/>
    </location>
</feature>
<dbReference type="AlphaFoldDB" id="A0A2P5A5Z9"/>
<feature type="compositionally biased region" description="Acidic residues" evidence="1">
    <location>
        <begin position="30"/>
        <end position="57"/>
    </location>
</feature>
<keyword evidence="4" id="KW-1185">Reference proteome</keyword>
<protein>
    <submittedName>
        <fullName evidence="3">Uncharacterized protein</fullName>
    </submittedName>
</protein>
<evidence type="ECO:0000313" key="4">
    <source>
        <dbReference type="Proteomes" id="UP000237105"/>
    </source>
</evidence>
<organism evidence="3 4">
    <name type="scientific">Parasponia andersonii</name>
    <name type="common">Sponia andersonii</name>
    <dbReference type="NCBI Taxonomy" id="3476"/>
    <lineage>
        <taxon>Eukaryota</taxon>
        <taxon>Viridiplantae</taxon>
        <taxon>Streptophyta</taxon>
        <taxon>Embryophyta</taxon>
        <taxon>Tracheophyta</taxon>
        <taxon>Spermatophyta</taxon>
        <taxon>Magnoliopsida</taxon>
        <taxon>eudicotyledons</taxon>
        <taxon>Gunneridae</taxon>
        <taxon>Pentapetalae</taxon>
        <taxon>rosids</taxon>
        <taxon>fabids</taxon>
        <taxon>Rosales</taxon>
        <taxon>Cannabaceae</taxon>
        <taxon>Parasponia</taxon>
    </lineage>
</organism>
<name>A0A2P5A5Z9_PARAD</name>